<evidence type="ECO:0000313" key="3">
    <source>
        <dbReference type="Proteomes" id="UP000296049"/>
    </source>
</evidence>
<evidence type="ECO:0000256" key="1">
    <source>
        <dbReference type="SAM" id="MobiDB-lite"/>
    </source>
</evidence>
<feature type="compositionally biased region" description="Polar residues" evidence="1">
    <location>
        <begin position="51"/>
        <end position="69"/>
    </location>
</feature>
<gene>
    <name evidence="2" type="ORF">Anapl_07484</name>
</gene>
<organism evidence="2 3">
    <name type="scientific">Anas platyrhynchos</name>
    <name type="common">Mallard</name>
    <name type="synonym">Anas boschas</name>
    <dbReference type="NCBI Taxonomy" id="8839"/>
    <lineage>
        <taxon>Eukaryota</taxon>
        <taxon>Metazoa</taxon>
        <taxon>Chordata</taxon>
        <taxon>Craniata</taxon>
        <taxon>Vertebrata</taxon>
        <taxon>Euteleostomi</taxon>
        <taxon>Archelosauria</taxon>
        <taxon>Archosauria</taxon>
        <taxon>Dinosauria</taxon>
        <taxon>Saurischia</taxon>
        <taxon>Theropoda</taxon>
        <taxon>Coelurosauria</taxon>
        <taxon>Aves</taxon>
        <taxon>Neognathae</taxon>
        <taxon>Galloanserae</taxon>
        <taxon>Anseriformes</taxon>
        <taxon>Anatidae</taxon>
        <taxon>Anatinae</taxon>
        <taxon>Anas</taxon>
    </lineage>
</organism>
<evidence type="ECO:0000313" key="2">
    <source>
        <dbReference type="EMBL" id="EOB09036.1"/>
    </source>
</evidence>
<sequence length="204" mass="23049">MQFFTKLLLERQSSLVSEEPWSSHVGTQQLRDLQSKETHLSHTRARGNRLHASQTPSSTKRVPSPSSATPMGLQPFGARWVCDKLQELQLSQGKEESIALSPSQNHEDFNVNIPVAEIPAMCQAIQALKGSDRSLLFAFPQSHSLLPATVLMSPGQVRDFYQHQRLPRPVEHYNLLLGNKESFLHETRLEEQLLCLGETRLRFG</sequence>
<dbReference type="AlphaFoldDB" id="R0KF24"/>
<accession>R0KF24</accession>
<dbReference type="EMBL" id="KB742399">
    <property type="protein sequence ID" value="EOB09036.1"/>
    <property type="molecule type" value="Genomic_DNA"/>
</dbReference>
<proteinExistence type="predicted"/>
<name>R0KF24_ANAPL</name>
<feature type="region of interest" description="Disordered" evidence="1">
    <location>
        <begin position="19"/>
        <end position="69"/>
    </location>
</feature>
<reference evidence="3" key="1">
    <citation type="journal article" date="2013" name="Nat. Genet.">
        <title>The duck genome and transcriptome provide insight into an avian influenza virus reservoir species.</title>
        <authorList>
            <person name="Huang Y."/>
            <person name="Li Y."/>
            <person name="Burt D.W."/>
            <person name="Chen H."/>
            <person name="Zhang Y."/>
            <person name="Qian W."/>
            <person name="Kim H."/>
            <person name="Gan S."/>
            <person name="Zhao Y."/>
            <person name="Li J."/>
            <person name="Yi K."/>
            <person name="Feng H."/>
            <person name="Zhu P."/>
            <person name="Li B."/>
            <person name="Liu Q."/>
            <person name="Fairley S."/>
            <person name="Magor K.E."/>
            <person name="Du Z."/>
            <person name="Hu X."/>
            <person name="Goodman L."/>
            <person name="Tafer H."/>
            <person name="Vignal A."/>
            <person name="Lee T."/>
            <person name="Kim K.W."/>
            <person name="Sheng Z."/>
            <person name="An Y."/>
            <person name="Searle S."/>
            <person name="Herrero J."/>
            <person name="Groenen M.A."/>
            <person name="Crooijmans R.P."/>
            <person name="Faraut T."/>
            <person name="Cai Q."/>
            <person name="Webster R.G."/>
            <person name="Aldridge J.R."/>
            <person name="Warren W.C."/>
            <person name="Bartschat S."/>
            <person name="Kehr S."/>
            <person name="Marz M."/>
            <person name="Stadler P.F."/>
            <person name="Smith J."/>
            <person name="Kraus R.H."/>
            <person name="Zhao Y."/>
            <person name="Ren L."/>
            <person name="Fei J."/>
            <person name="Morisson M."/>
            <person name="Kaiser P."/>
            <person name="Griffin D.K."/>
            <person name="Rao M."/>
            <person name="Pitel F."/>
            <person name="Wang J."/>
            <person name="Li N."/>
        </authorList>
    </citation>
    <scope>NUCLEOTIDE SEQUENCE [LARGE SCALE GENOMIC DNA]</scope>
</reference>
<keyword evidence="3" id="KW-1185">Reference proteome</keyword>
<dbReference type="Proteomes" id="UP000296049">
    <property type="component" value="Unassembled WGS sequence"/>
</dbReference>
<protein>
    <submittedName>
        <fullName evidence="2">Uncharacterized protein</fullName>
    </submittedName>
</protein>